<feature type="transmembrane region" description="Helical" evidence="1">
    <location>
        <begin position="136"/>
        <end position="155"/>
    </location>
</feature>
<feature type="transmembrane region" description="Helical" evidence="1">
    <location>
        <begin position="161"/>
        <end position="182"/>
    </location>
</feature>
<feature type="transmembrane region" description="Helical" evidence="1">
    <location>
        <begin position="292"/>
        <end position="316"/>
    </location>
</feature>
<gene>
    <name evidence="2" type="primary">yqgE</name>
    <name evidence="2" type="ORF">skT53_30290</name>
</gene>
<dbReference type="Gene3D" id="1.20.1250.20">
    <property type="entry name" value="MFS general substrate transporter like domains"/>
    <property type="match status" value="2"/>
</dbReference>
<feature type="transmembrane region" description="Helical" evidence="1">
    <location>
        <begin position="238"/>
        <end position="257"/>
    </location>
</feature>
<keyword evidence="3" id="KW-1185">Reference proteome</keyword>
<organism evidence="2 3">
    <name type="scientific">Effusibacillus dendaii</name>
    <dbReference type="NCBI Taxonomy" id="2743772"/>
    <lineage>
        <taxon>Bacteria</taxon>
        <taxon>Bacillati</taxon>
        <taxon>Bacillota</taxon>
        <taxon>Bacilli</taxon>
        <taxon>Bacillales</taxon>
        <taxon>Alicyclobacillaceae</taxon>
        <taxon>Effusibacillus</taxon>
    </lineage>
</organism>
<evidence type="ECO:0000313" key="2">
    <source>
        <dbReference type="EMBL" id="BCJ88044.1"/>
    </source>
</evidence>
<evidence type="ECO:0008006" key="4">
    <source>
        <dbReference type="Google" id="ProtNLM"/>
    </source>
</evidence>
<evidence type="ECO:0000256" key="1">
    <source>
        <dbReference type="SAM" id="Phobius"/>
    </source>
</evidence>
<proteinExistence type="predicted"/>
<dbReference type="AlphaFoldDB" id="A0A7I8DD56"/>
<feature type="transmembrane region" description="Helical" evidence="1">
    <location>
        <begin position="12"/>
        <end position="36"/>
    </location>
</feature>
<keyword evidence="1" id="KW-0472">Membrane</keyword>
<dbReference type="InterPro" id="IPR036259">
    <property type="entry name" value="MFS_trans_sf"/>
</dbReference>
<dbReference type="EMBL" id="AP023366">
    <property type="protein sequence ID" value="BCJ88044.1"/>
    <property type="molecule type" value="Genomic_DNA"/>
</dbReference>
<dbReference type="SUPFAM" id="SSF103473">
    <property type="entry name" value="MFS general substrate transporter"/>
    <property type="match status" value="1"/>
</dbReference>
<feature type="transmembrane region" description="Helical" evidence="1">
    <location>
        <begin position="203"/>
        <end position="232"/>
    </location>
</feature>
<feature type="transmembrane region" description="Helical" evidence="1">
    <location>
        <begin position="42"/>
        <end position="62"/>
    </location>
</feature>
<dbReference type="RefSeq" id="WP_200758670.1">
    <property type="nucleotide sequence ID" value="NZ_AP023366.1"/>
</dbReference>
<accession>A0A7I8DD56</accession>
<dbReference type="PANTHER" id="PTHR23526">
    <property type="entry name" value="INTEGRAL MEMBRANE TRANSPORT PROTEIN-RELATED"/>
    <property type="match status" value="1"/>
</dbReference>
<dbReference type="PANTHER" id="PTHR23526:SF2">
    <property type="entry name" value="MAJOR FACILITATOR SUPERFAMILY (MFS) PROFILE DOMAIN-CONTAINING PROTEIN"/>
    <property type="match status" value="1"/>
</dbReference>
<sequence>MSFRAWTKQMRTLLWTGFLFTLAYALSAAFINVYLWNQTKSFIPLAVFNGLQFAMMPVIFFLASRLWRVAIGTFLRTGIFLHGVFYGLILLLDNRLPVSVMGILLGMGAGFYWYAYNLLALRVTERHLRGKFQSGVGTSNSIALVTAPLLSGFIIMMAKEVGYTLVFGLSLLFFGLSFWTSLRLQKTNEQDRPMRLFRRRHPNWNRVLTGNFFQGLREGVFVFILSIMVIIVTGSAWVLGKYVALTAGLSAVSYFLVGRMLSWNRYNEFMLIGSLASSIALVLFLFEPNYWILLVYGVISALFAPFFLVPFGTRVFQVIDEAHERFEREYMVEREIVINSGRVLSIAVFAITYHYLPENTLPLYLLIAGSMQILAVLCLRRVGFRLNGMWEDA</sequence>
<feature type="transmembrane region" description="Helical" evidence="1">
    <location>
        <begin position="361"/>
        <end position="379"/>
    </location>
</feature>
<dbReference type="KEGG" id="eff:skT53_30290"/>
<feature type="transmembrane region" description="Helical" evidence="1">
    <location>
        <begin position="336"/>
        <end position="355"/>
    </location>
</feature>
<keyword evidence="1" id="KW-1133">Transmembrane helix</keyword>
<dbReference type="InterPro" id="IPR052528">
    <property type="entry name" value="Sugar_transport-like"/>
</dbReference>
<feature type="transmembrane region" description="Helical" evidence="1">
    <location>
        <begin position="74"/>
        <end position="92"/>
    </location>
</feature>
<name>A0A7I8DD56_9BACL</name>
<feature type="transmembrane region" description="Helical" evidence="1">
    <location>
        <begin position="269"/>
        <end position="286"/>
    </location>
</feature>
<dbReference type="Proteomes" id="UP000593802">
    <property type="component" value="Chromosome"/>
</dbReference>
<feature type="transmembrane region" description="Helical" evidence="1">
    <location>
        <begin position="98"/>
        <end position="115"/>
    </location>
</feature>
<evidence type="ECO:0000313" key="3">
    <source>
        <dbReference type="Proteomes" id="UP000593802"/>
    </source>
</evidence>
<reference evidence="2 3" key="1">
    <citation type="submission" date="2020-08" db="EMBL/GenBank/DDBJ databases">
        <title>Complete Genome Sequence of Effusibacillus dendaii Strain skT53, Isolated from Farmland soil.</title>
        <authorList>
            <person name="Konishi T."/>
            <person name="Kawasaki H."/>
        </authorList>
    </citation>
    <scope>NUCLEOTIDE SEQUENCE [LARGE SCALE GENOMIC DNA]</scope>
    <source>
        <strain evidence="3">skT53</strain>
    </source>
</reference>
<keyword evidence="1" id="KW-0812">Transmembrane</keyword>
<protein>
    <recommendedName>
        <fullName evidence="4">MFS transporter</fullName>
    </recommendedName>
</protein>